<dbReference type="Proteomes" id="UP000799754">
    <property type="component" value="Unassembled WGS sequence"/>
</dbReference>
<name>A0ACB6RXL3_9PLEO</name>
<comment type="caution">
    <text evidence="1">The sequence shown here is derived from an EMBL/GenBank/DDBJ whole genome shotgun (WGS) entry which is preliminary data.</text>
</comment>
<gene>
    <name evidence="1" type="ORF">BU25DRAFT_91685</name>
</gene>
<evidence type="ECO:0000313" key="2">
    <source>
        <dbReference type="Proteomes" id="UP000799754"/>
    </source>
</evidence>
<reference evidence="1" key="1">
    <citation type="journal article" date="2020" name="Stud. Mycol.">
        <title>101 Dothideomycetes genomes: a test case for predicting lifestyles and emergence of pathogens.</title>
        <authorList>
            <person name="Haridas S."/>
            <person name="Albert R."/>
            <person name="Binder M."/>
            <person name="Bloem J."/>
            <person name="Labutti K."/>
            <person name="Salamov A."/>
            <person name="Andreopoulos B."/>
            <person name="Baker S."/>
            <person name="Barry K."/>
            <person name="Bills G."/>
            <person name="Bluhm B."/>
            <person name="Cannon C."/>
            <person name="Castanera R."/>
            <person name="Culley D."/>
            <person name="Daum C."/>
            <person name="Ezra D."/>
            <person name="Gonzalez J."/>
            <person name="Henrissat B."/>
            <person name="Kuo A."/>
            <person name="Liang C."/>
            <person name="Lipzen A."/>
            <person name="Lutzoni F."/>
            <person name="Magnuson J."/>
            <person name="Mondo S."/>
            <person name="Nolan M."/>
            <person name="Ohm R."/>
            <person name="Pangilinan J."/>
            <person name="Park H.-J."/>
            <person name="Ramirez L."/>
            <person name="Alfaro M."/>
            <person name="Sun H."/>
            <person name="Tritt A."/>
            <person name="Yoshinaga Y."/>
            <person name="Zwiers L.-H."/>
            <person name="Turgeon B."/>
            <person name="Goodwin S."/>
            <person name="Spatafora J."/>
            <person name="Crous P."/>
            <person name="Grigoriev I."/>
        </authorList>
    </citation>
    <scope>NUCLEOTIDE SEQUENCE</scope>
    <source>
        <strain evidence="1">CBS 525.71</strain>
    </source>
</reference>
<evidence type="ECO:0000313" key="1">
    <source>
        <dbReference type="EMBL" id="KAF2626611.1"/>
    </source>
</evidence>
<dbReference type="EMBL" id="MU006720">
    <property type="protein sequence ID" value="KAF2626611.1"/>
    <property type="molecule type" value="Genomic_DNA"/>
</dbReference>
<proteinExistence type="predicted"/>
<protein>
    <submittedName>
        <fullName evidence="1">Uncharacterized protein</fullName>
    </submittedName>
</protein>
<sequence>MKTKPAALLVPLVILPTFTTALYIPTADTSSLSGRDTIDSQPKGNVPTGSEPTPVVRTSPSHTTKIPLPQTSNKPTPSMTALPGKPQEYQFKKEATKKLAQLATSLIDLIVPAVILSTSSGIIWYLHRHNDHSGLIAGAAASAGVVMLIQADDTASQPLLIAAAATYIGFHTAYCKVVAKSLEHADGFIAVTIVVATAMLTVFAHLPSITNLWKESSGVPMLWAIFPLHIISVFFSSFTVRVTRRYLE</sequence>
<keyword evidence="2" id="KW-1185">Reference proteome</keyword>
<accession>A0ACB6RXL3</accession>
<organism evidence="1 2">
    <name type="scientific">Macroventuria anomochaeta</name>
    <dbReference type="NCBI Taxonomy" id="301207"/>
    <lineage>
        <taxon>Eukaryota</taxon>
        <taxon>Fungi</taxon>
        <taxon>Dikarya</taxon>
        <taxon>Ascomycota</taxon>
        <taxon>Pezizomycotina</taxon>
        <taxon>Dothideomycetes</taxon>
        <taxon>Pleosporomycetidae</taxon>
        <taxon>Pleosporales</taxon>
        <taxon>Pleosporineae</taxon>
        <taxon>Didymellaceae</taxon>
        <taxon>Macroventuria</taxon>
    </lineage>
</organism>